<name>A0ABP0EFG2_9ASCO</name>
<evidence type="ECO:0000313" key="1">
    <source>
        <dbReference type="EMBL" id="CAK7912405.1"/>
    </source>
</evidence>
<reference evidence="1 2" key="1">
    <citation type="submission" date="2024-01" db="EMBL/GenBank/DDBJ databases">
        <authorList>
            <consortium name="Genoscope - CEA"/>
            <person name="William W."/>
        </authorList>
    </citation>
    <scope>NUCLEOTIDE SEQUENCE [LARGE SCALE GENOMIC DNA]</scope>
    <source>
        <strain evidence="1 2">29B2s-10</strain>
    </source>
</reference>
<proteinExistence type="predicted"/>
<dbReference type="EMBL" id="OZ004258">
    <property type="protein sequence ID" value="CAK7912405.1"/>
    <property type="molecule type" value="Genomic_DNA"/>
</dbReference>
<dbReference type="Proteomes" id="UP001497600">
    <property type="component" value="Chromosome F"/>
</dbReference>
<evidence type="ECO:0000313" key="2">
    <source>
        <dbReference type="Proteomes" id="UP001497600"/>
    </source>
</evidence>
<organism evidence="1 2">
    <name type="scientific">[Candida] anglica</name>
    <dbReference type="NCBI Taxonomy" id="148631"/>
    <lineage>
        <taxon>Eukaryota</taxon>
        <taxon>Fungi</taxon>
        <taxon>Dikarya</taxon>
        <taxon>Ascomycota</taxon>
        <taxon>Saccharomycotina</taxon>
        <taxon>Pichiomycetes</taxon>
        <taxon>Debaryomycetaceae</taxon>
        <taxon>Kurtzmaniella</taxon>
    </lineage>
</organism>
<protein>
    <submittedName>
        <fullName evidence="1">Uncharacterized protein</fullName>
    </submittedName>
</protein>
<gene>
    <name evidence="1" type="ORF">CAAN4_F06876</name>
</gene>
<sequence>MVIALGNTDDLLGSGMMENLSTRYHDNVNNEPQSPLNDLQLPHNESTLKLYDENHYTSIFKYPYFSFRSHHQRLELENNMKPSVSEHTLTMKYLGNAPIDNNDLIWDLDNQPFDLELTPTTLRKRTIRKLRGLHRSHKSRSKVPKDDVEVAYTNFIQSDLNLAYGTRKYEKLDGELERKLSANNTNI</sequence>
<accession>A0ABP0EFG2</accession>
<keyword evidence="2" id="KW-1185">Reference proteome</keyword>